<dbReference type="InterPro" id="IPR016047">
    <property type="entry name" value="M23ase_b-sheet_dom"/>
</dbReference>
<dbReference type="SMART" id="SM00706">
    <property type="entry name" value="TECPR"/>
    <property type="match status" value="6"/>
</dbReference>
<organism evidence="4 5">
    <name type="scientific">Streptomyces luteoverticillatus</name>
    <name type="common">Streptoverticillium luteoverticillatus</name>
    <dbReference type="NCBI Taxonomy" id="66425"/>
    <lineage>
        <taxon>Bacteria</taxon>
        <taxon>Bacillati</taxon>
        <taxon>Actinomycetota</taxon>
        <taxon>Actinomycetes</taxon>
        <taxon>Kitasatosporales</taxon>
        <taxon>Streptomycetaceae</taxon>
        <taxon>Streptomyces</taxon>
    </lineage>
</organism>
<accession>A0A3S9PRV4</accession>
<dbReference type="InterPro" id="IPR050570">
    <property type="entry name" value="Cell_wall_metabolism_enzyme"/>
</dbReference>
<feature type="compositionally biased region" description="Low complexity" evidence="1">
    <location>
        <begin position="25"/>
        <end position="38"/>
    </location>
</feature>
<reference evidence="4 5" key="1">
    <citation type="submission" date="2018-12" db="EMBL/GenBank/DDBJ databases">
        <title>The whole draft genome of Streptomyce luteoverticillatus CGMCC 15060.</title>
        <authorList>
            <person name="Feng Z."/>
            <person name="Chen G."/>
            <person name="Zhang J."/>
            <person name="Zhu H."/>
            <person name="Yu X."/>
            <person name="Zhang W."/>
            <person name="Zhang X."/>
        </authorList>
    </citation>
    <scope>NUCLEOTIDE SEQUENCE [LARGE SCALE GENOMIC DNA]</scope>
    <source>
        <strain evidence="4 5">CGMCC 15060</strain>
    </source>
</reference>
<feature type="domain" description="M23ase beta-sheet core" evidence="3">
    <location>
        <begin position="79"/>
        <end position="153"/>
    </location>
</feature>
<sequence length="452" mass="46760">MRFTRVGLLAAAAALLLAPLTPTPASASAPAPAQAPQAKGVADRPDFQLPFPCDSVIELKTYRGHNPDDKKIDMYRQGMREGSPVLASADGYVHENFSPGGLEIRHGGGWFTTYMHMTGVAKAGTWVKRGDVVGYMGDVGSEGKPHLHYEQLYNPDSDQDADNQHIVNPVLQGRGPLVMDPDNPITMTSTNCGVSTGSSLFAQSPDRSGVFQWSGNGTAWNKVGGPAGTLYAGGAGLFATNPANGDLFKMNGPNNWSKVGGPGKMFAVTGNGLFGLSPDGTAVFQWTGNGTTWNKVGGAAGTLYAGGAGLFATNPTNGDLYKFNGPNNWSKVGGPGKMFAVTGNGLFGLSPDGTAVFQWTGNGTTWNKVGGPAGTLYAGGAGLFATNPTNGDLFKMNGPNNWSKVGGAGHQFAVAGDALYGLSPNSDAVFKWSGNGTAWNKVGGPASFIAGR</sequence>
<dbReference type="Proteomes" id="UP000267900">
    <property type="component" value="Chromosome"/>
</dbReference>
<dbReference type="PROSITE" id="PS51318">
    <property type="entry name" value="TAT"/>
    <property type="match status" value="1"/>
</dbReference>
<dbReference type="PANTHER" id="PTHR21666">
    <property type="entry name" value="PEPTIDASE-RELATED"/>
    <property type="match status" value="1"/>
</dbReference>
<name>A0A3S9PRV4_STRLT</name>
<dbReference type="InterPro" id="IPR006624">
    <property type="entry name" value="Beta-propeller_rpt_TECPR"/>
</dbReference>
<dbReference type="SUPFAM" id="SSF51261">
    <property type="entry name" value="Duplicated hybrid motif"/>
    <property type="match status" value="1"/>
</dbReference>
<evidence type="ECO:0000259" key="3">
    <source>
        <dbReference type="Pfam" id="PF01551"/>
    </source>
</evidence>
<dbReference type="GO" id="GO:0004222">
    <property type="term" value="F:metalloendopeptidase activity"/>
    <property type="evidence" value="ECO:0007669"/>
    <property type="project" value="TreeGrafter"/>
</dbReference>
<feature type="signal peptide" evidence="2">
    <location>
        <begin position="1"/>
        <end position="27"/>
    </location>
</feature>
<dbReference type="InterPro" id="IPR011055">
    <property type="entry name" value="Dup_hybrid_motif"/>
</dbReference>
<dbReference type="AlphaFoldDB" id="A0A3S9PRV4"/>
<dbReference type="Pfam" id="PF01551">
    <property type="entry name" value="Peptidase_M23"/>
    <property type="match status" value="1"/>
</dbReference>
<dbReference type="InterPro" id="IPR006311">
    <property type="entry name" value="TAT_signal"/>
</dbReference>
<dbReference type="OrthoDB" id="3679112at2"/>
<evidence type="ECO:0000256" key="2">
    <source>
        <dbReference type="SAM" id="SignalP"/>
    </source>
</evidence>
<keyword evidence="2" id="KW-0732">Signal</keyword>
<dbReference type="PANTHER" id="PTHR21666:SF270">
    <property type="entry name" value="MUREIN HYDROLASE ACTIVATOR ENVC"/>
    <property type="match status" value="1"/>
</dbReference>
<dbReference type="EMBL" id="CP034587">
    <property type="protein sequence ID" value="AZQ75028.1"/>
    <property type="molecule type" value="Genomic_DNA"/>
</dbReference>
<evidence type="ECO:0000256" key="1">
    <source>
        <dbReference type="SAM" id="MobiDB-lite"/>
    </source>
</evidence>
<feature type="chain" id="PRO_5019098755" evidence="2">
    <location>
        <begin position="28"/>
        <end position="452"/>
    </location>
</feature>
<keyword evidence="5" id="KW-1185">Reference proteome</keyword>
<gene>
    <name evidence="4" type="ORF">EKH77_31135</name>
</gene>
<feature type="region of interest" description="Disordered" evidence="1">
    <location>
        <begin position="25"/>
        <end position="44"/>
    </location>
</feature>
<evidence type="ECO:0000313" key="5">
    <source>
        <dbReference type="Proteomes" id="UP000267900"/>
    </source>
</evidence>
<dbReference type="Gene3D" id="2.70.70.10">
    <property type="entry name" value="Glucose Permease (Domain IIA)"/>
    <property type="match status" value="1"/>
</dbReference>
<proteinExistence type="predicted"/>
<evidence type="ECO:0000313" key="4">
    <source>
        <dbReference type="EMBL" id="AZQ75028.1"/>
    </source>
</evidence>
<protein>
    <submittedName>
        <fullName evidence="4">M23 family metallopeptidase</fullName>
    </submittedName>
</protein>
<dbReference type="RefSeq" id="WP_126917530.1">
    <property type="nucleotide sequence ID" value="NZ_CP034587.1"/>
</dbReference>
<dbReference type="CDD" id="cd12797">
    <property type="entry name" value="M23_peptidase"/>
    <property type="match status" value="1"/>
</dbReference>